<dbReference type="RefSeq" id="WP_078756379.1">
    <property type="nucleotide sequence ID" value="NZ_FUWO01000017.1"/>
</dbReference>
<protein>
    <recommendedName>
        <fullName evidence="5">Lipoprotein</fullName>
    </recommendedName>
</protein>
<dbReference type="PROSITE" id="PS51257">
    <property type="entry name" value="PROKAR_LIPOPROTEIN"/>
    <property type="match status" value="1"/>
</dbReference>
<accession>A0A1T4N9K3</accession>
<keyword evidence="4" id="KW-1185">Reference proteome</keyword>
<reference evidence="4" key="1">
    <citation type="submission" date="2017-02" db="EMBL/GenBank/DDBJ databases">
        <authorList>
            <person name="Varghese N."/>
            <person name="Submissions S."/>
        </authorList>
    </citation>
    <scope>NUCLEOTIDE SEQUENCE [LARGE SCALE GENOMIC DNA]</scope>
    <source>
        <strain evidence="4">DSM 15739</strain>
    </source>
</reference>
<evidence type="ECO:0000256" key="1">
    <source>
        <dbReference type="SAM" id="Coils"/>
    </source>
</evidence>
<keyword evidence="1" id="KW-0175">Coiled coil</keyword>
<feature type="chain" id="PRO_5012323503" description="Lipoprotein" evidence="2">
    <location>
        <begin position="23"/>
        <end position="471"/>
    </location>
</feature>
<dbReference type="AlphaFoldDB" id="A0A1T4N9K3"/>
<dbReference type="EMBL" id="FUWO01000017">
    <property type="protein sequence ID" value="SJZ75871.1"/>
    <property type="molecule type" value="Genomic_DNA"/>
</dbReference>
<feature type="coiled-coil region" evidence="1">
    <location>
        <begin position="352"/>
        <end position="401"/>
    </location>
</feature>
<feature type="signal peptide" evidence="2">
    <location>
        <begin position="1"/>
        <end position="22"/>
    </location>
</feature>
<proteinExistence type="predicted"/>
<evidence type="ECO:0000313" key="4">
    <source>
        <dbReference type="Proteomes" id="UP000189941"/>
    </source>
</evidence>
<organism evidence="3 4">
    <name type="scientific">Globicatella sulfidifaciens DSM 15739</name>
    <dbReference type="NCBI Taxonomy" id="1121925"/>
    <lineage>
        <taxon>Bacteria</taxon>
        <taxon>Bacillati</taxon>
        <taxon>Bacillota</taxon>
        <taxon>Bacilli</taxon>
        <taxon>Lactobacillales</taxon>
        <taxon>Aerococcaceae</taxon>
        <taxon>Globicatella</taxon>
    </lineage>
</organism>
<evidence type="ECO:0000256" key="2">
    <source>
        <dbReference type="SAM" id="SignalP"/>
    </source>
</evidence>
<sequence>MKFKRNCLVTLSVLLLSGCVDLSPVNPIKTTSNISESVDDSKVNVMEDHQQSTTKKQQLQQLIAKRFEALEKVSMNLAVSTTINDQLYKVKEKTEELYEEGQLKGYLVTNQIEQNSHELEEQIYYTGEEYYYRFNSNSWQNLSGDTKSTILYISLMKYLFEGSDEWQLDESENNVMVKRNIEDEQLLTIAPQLFSLPMMLSKNNQIEMDAQYRVDTENGDITYIVMNMVINDLDSQYKVKIESNINSKAEFENWQIDTNQTVSLVTSQKEQQQLIAEANPYQLINYLETYRDDQTETTLIMGNYLNGEPYSLIEGVLKEQSLTNVSFWKANRQYQEIEGNVEIQEVKQSNRYAQFVQRLDEQYDLLEQLEATEESTFITLREFFEQDYEQFSSTLTELDKEVFNQDNKVYGIDYLINKETYQLMGVILWSADAITAEVGATITLNFDNFNVYNPSLLMDQVSDQILEKINE</sequence>
<name>A0A1T4N9K3_9LACT</name>
<dbReference type="Proteomes" id="UP000189941">
    <property type="component" value="Unassembled WGS sequence"/>
</dbReference>
<keyword evidence="2" id="KW-0732">Signal</keyword>
<dbReference type="STRING" id="1121925.SAMN02746011_01678"/>
<dbReference type="OrthoDB" id="9757876at2"/>
<evidence type="ECO:0008006" key="5">
    <source>
        <dbReference type="Google" id="ProtNLM"/>
    </source>
</evidence>
<evidence type="ECO:0000313" key="3">
    <source>
        <dbReference type="EMBL" id="SJZ75871.1"/>
    </source>
</evidence>
<gene>
    <name evidence="3" type="ORF">SAMN02746011_01678</name>
</gene>